<accession>A0AAE1CC86</accession>
<comment type="caution">
    <text evidence="6">The sequence shown here is derived from an EMBL/GenBank/DDBJ whole genome shotgun (WGS) entry which is preliminary data.</text>
</comment>
<dbReference type="Pfam" id="PF01368">
    <property type="entry name" value="DHH"/>
    <property type="match status" value="1"/>
</dbReference>
<dbReference type="GO" id="GO:0046872">
    <property type="term" value="F:metal ion binding"/>
    <property type="evidence" value="ECO:0007669"/>
    <property type="project" value="UniProtKB-KW"/>
</dbReference>
<dbReference type="Gene3D" id="3.90.1640.10">
    <property type="entry name" value="inorganic pyrophosphatase (n-terminal core)"/>
    <property type="match status" value="1"/>
</dbReference>
<proteinExistence type="predicted"/>
<dbReference type="Proteomes" id="UP001270362">
    <property type="component" value="Unassembled WGS sequence"/>
</dbReference>
<dbReference type="SUPFAM" id="SSF64182">
    <property type="entry name" value="DHH phosphoesterases"/>
    <property type="match status" value="1"/>
</dbReference>
<evidence type="ECO:0000256" key="1">
    <source>
        <dbReference type="ARBA" id="ARBA00001936"/>
    </source>
</evidence>
<name>A0AAE1CC86_9PEZI</name>
<keyword evidence="4" id="KW-0464">Manganese</keyword>
<evidence type="ECO:0000256" key="2">
    <source>
        <dbReference type="ARBA" id="ARBA00022723"/>
    </source>
</evidence>
<dbReference type="AlphaFoldDB" id="A0AAE1CC86"/>
<keyword evidence="3" id="KW-0378">Hydrolase</keyword>
<evidence type="ECO:0000256" key="4">
    <source>
        <dbReference type="ARBA" id="ARBA00023211"/>
    </source>
</evidence>
<feature type="domain" description="DHHA2" evidence="5">
    <location>
        <begin position="241"/>
        <end position="402"/>
    </location>
</feature>
<dbReference type="GO" id="GO:0005737">
    <property type="term" value="C:cytoplasm"/>
    <property type="evidence" value="ECO:0007669"/>
    <property type="project" value="InterPro"/>
</dbReference>
<dbReference type="InterPro" id="IPR038763">
    <property type="entry name" value="DHH_sf"/>
</dbReference>
<keyword evidence="7" id="KW-1185">Reference proteome</keyword>
<dbReference type="InterPro" id="IPR038222">
    <property type="entry name" value="DHHA2_dom_sf"/>
</dbReference>
<reference evidence="6" key="1">
    <citation type="journal article" date="2023" name="Mol. Phylogenet. Evol.">
        <title>Genome-scale phylogeny and comparative genomics of the fungal order Sordariales.</title>
        <authorList>
            <person name="Hensen N."/>
            <person name="Bonometti L."/>
            <person name="Westerberg I."/>
            <person name="Brannstrom I.O."/>
            <person name="Guillou S."/>
            <person name="Cros-Aarteil S."/>
            <person name="Calhoun S."/>
            <person name="Haridas S."/>
            <person name="Kuo A."/>
            <person name="Mondo S."/>
            <person name="Pangilinan J."/>
            <person name="Riley R."/>
            <person name="LaButti K."/>
            <person name="Andreopoulos B."/>
            <person name="Lipzen A."/>
            <person name="Chen C."/>
            <person name="Yan M."/>
            <person name="Daum C."/>
            <person name="Ng V."/>
            <person name="Clum A."/>
            <person name="Steindorff A."/>
            <person name="Ohm R.A."/>
            <person name="Martin F."/>
            <person name="Silar P."/>
            <person name="Natvig D.O."/>
            <person name="Lalanne C."/>
            <person name="Gautier V."/>
            <person name="Ament-Velasquez S.L."/>
            <person name="Kruys A."/>
            <person name="Hutchinson M.I."/>
            <person name="Powell A.J."/>
            <person name="Barry K."/>
            <person name="Miller A.N."/>
            <person name="Grigoriev I.V."/>
            <person name="Debuchy R."/>
            <person name="Gladieux P."/>
            <person name="Hiltunen Thoren M."/>
            <person name="Johannesson H."/>
        </authorList>
    </citation>
    <scope>NUCLEOTIDE SEQUENCE</scope>
    <source>
        <strain evidence="6">CBS 314.62</strain>
    </source>
</reference>
<dbReference type="Gene3D" id="3.10.310.20">
    <property type="entry name" value="DHHA2 domain"/>
    <property type="match status" value="1"/>
</dbReference>
<dbReference type="PANTHER" id="PTHR12112:SF39">
    <property type="entry name" value="EG:152A3.5 PROTEIN (FBGN0003116_PN PROTEIN)"/>
    <property type="match status" value="1"/>
</dbReference>
<evidence type="ECO:0000313" key="6">
    <source>
        <dbReference type="EMBL" id="KAK3688219.1"/>
    </source>
</evidence>
<evidence type="ECO:0000256" key="3">
    <source>
        <dbReference type="ARBA" id="ARBA00022801"/>
    </source>
</evidence>
<comment type="cofactor">
    <cofactor evidence="1">
        <name>Mn(2+)</name>
        <dbReference type="ChEBI" id="CHEBI:29035"/>
    </cofactor>
</comment>
<dbReference type="EMBL" id="JAULSO010000002">
    <property type="protein sequence ID" value="KAK3688219.1"/>
    <property type="molecule type" value="Genomic_DNA"/>
</dbReference>
<gene>
    <name evidence="6" type="ORF">B0T22DRAFT_148189</name>
</gene>
<reference evidence="6" key="2">
    <citation type="submission" date="2023-06" db="EMBL/GenBank/DDBJ databases">
        <authorList>
            <consortium name="Lawrence Berkeley National Laboratory"/>
            <person name="Haridas S."/>
            <person name="Hensen N."/>
            <person name="Bonometti L."/>
            <person name="Westerberg I."/>
            <person name="Brannstrom I.O."/>
            <person name="Guillou S."/>
            <person name="Cros-Aarteil S."/>
            <person name="Calhoun S."/>
            <person name="Kuo A."/>
            <person name="Mondo S."/>
            <person name="Pangilinan J."/>
            <person name="Riley R."/>
            <person name="Labutti K."/>
            <person name="Andreopoulos B."/>
            <person name="Lipzen A."/>
            <person name="Chen C."/>
            <person name="Yanf M."/>
            <person name="Daum C."/>
            <person name="Ng V."/>
            <person name="Clum A."/>
            <person name="Steindorff A."/>
            <person name="Ohm R."/>
            <person name="Martin F."/>
            <person name="Silar P."/>
            <person name="Natvig D."/>
            <person name="Lalanne C."/>
            <person name="Gautier V."/>
            <person name="Ament-Velasquez S.L."/>
            <person name="Kruys A."/>
            <person name="Hutchinson M.I."/>
            <person name="Powell A.J."/>
            <person name="Barry K."/>
            <person name="Miller A.N."/>
            <person name="Grigoriev I.V."/>
            <person name="Debuchy R."/>
            <person name="Gladieux P."/>
            <person name="Thoren M.H."/>
            <person name="Johannesson H."/>
        </authorList>
    </citation>
    <scope>NUCLEOTIDE SEQUENCE</scope>
    <source>
        <strain evidence="6">CBS 314.62</strain>
    </source>
</reference>
<dbReference type="SMART" id="SM01131">
    <property type="entry name" value="DHHA2"/>
    <property type="match status" value="1"/>
</dbReference>
<keyword evidence="2" id="KW-0479">Metal-binding</keyword>
<dbReference type="Pfam" id="PF02833">
    <property type="entry name" value="DHHA2"/>
    <property type="match status" value="1"/>
</dbReference>
<dbReference type="PANTHER" id="PTHR12112">
    <property type="entry name" value="BNIP - RELATED"/>
    <property type="match status" value="1"/>
</dbReference>
<evidence type="ECO:0000313" key="7">
    <source>
        <dbReference type="Proteomes" id="UP001270362"/>
    </source>
</evidence>
<sequence>MAPPRVSLKAFLSTAKSALSAPPAQRPNPLTFVVGNESADLDSLCSAVLLAYFRTHTPPHTLHIPLSNLPRADLALRPELAAILRPAGLKLDDLVTLSDLPKDGLRPENTRWLLVDHNAPTGGLVNDLLAGNTVIGCVDHHDDEGKVPHDTQGEPRIIEKSGSCMSLVVDHCKDAWEKLGADADKQCDAELARLALGPILIDTTNLTSKDKTTDWDEQAVAFAEAKLAGAEEDGYDRTGYFDEIKRLQEGIAGMTYRDLFRKDYKQWTDTDAAGARLTLGVSAIVQGFSYLLAETGDKAQLVAELEKWAREQRLDIAAVMTVSRPEGTFTRELLVWAFGERAVGVAKQFANENGERLGLETWAGGALDRVEDGEQGEWRMCWTQRRVENSRKQVAPLLREAMKGSSKL</sequence>
<dbReference type="InterPro" id="IPR004097">
    <property type="entry name" value="DHHA2"/>
</dbReference>
<dbReference type="InterPro" id="IPR001667">
    <property type="entry name" value="DDH_dom"/>
</dbReference>
<organism evidence="6 7">
    <name type="scientific">Podospora appendiculata</name>
    <dbReference type="NCBI Taxonomy" id="314037"/>
    <lineage>
        <taxon>Eukaryota</taxon>
        <taxon>Fungi</taxon>
        <taxon>Dikarya</taxon>
        <taxon>Ascomycota</taxon>
        <taxon>Pezizomycotina</taxon>
        <taxon>Sordariomycetes</taxon>
        <taxon>Sordariomycetidae</taxon>
        <taxon>Sordariales</taxon>
        <taxon>Podosporaceae</taxon>
        <taxon>Podospora</taxon>
    </lineage>
</organism>
<dbReference type="GO" id="GO:0004309">
    <property type="term" value="F:exopolyphosphatase activity"/>
    <property type="evidence" value="ECO:0007669"/>
    <property type="project" value="TreeGrafter"/>
</dbReference>
<evidence type="ECO:0000259" key="5">
    <source>
        <dbReference type="SMART" id="SM01131"/>
    </source>
</evidence>
<protein>
    <recommendedName>
        <fullName evidence="5">DHHA2 domain-containing protein</fullName>
    </recommendedName>
</protein>